<evidence type="ECO:0000256" key="2">
    <source>
        <dbReference type="ARBA" id="ARBA00023000"/>
    </source>
</evidence>
<evidence type="ECO:0000313" key="4">
    <source>
        <dbReference type="EMBL" id="QWM90480.1"/>
    </source>
</evidence>
<dbReference type="GO" id="GO:0003677">
    <property type="term" value="F:DNA binding"/>
    <property type="evidence" value="ECO:0007669"/>
    <property type="project" value="InterPro"/>
</dbReference>
<sequence>MTEQMIEHLTLLTKQKHYRKDNRYGYETGRSPFIDYILEDKESYKPLSSSICRFTGKPWIDRDNDFLIGESGGVLMKIDFVFVGTEIFSRVADFYEKHGCYCLEPDDSPNAIKFWQREMDRRVKGVQAYCKLYIKDIPAYLAAKSDAERKALLHKVRITGDHYNYLNYGRIERAPNEKERKQLNKEGRFKVNTVEGFPRFWDGDYWNFKIDELIANNSCNLCKAKARRKGFSYKRGSQAANTINANKNVTVTLAADQMDYLTEKGATSYMVKVNLDWYEDKTYWRRGYLSENFDKGIELGYKKSKEGQKAFGFRSKLLSVAIGKNESAAVGKKAIETDFEEAGKCFGENTGFIMSDGQIKFVQDIKVGDKLMGPNGNPRTVLATINGEDDLYEVTPLNGESHVVNSKHDIYMIYRKSYGNICKPITMTAPDYINMIKEHPRWKDNHALIKTCIDFDKKNVKIEPYVFGLWIGDGDKDTSRFTNEDSEVIDYLKEYSKNNNLDYSIADTNSNAKRITLVKCEDASDNWFRQELFNMGVLHNKYIPKEYIYTDKQSRLEFLAGIIDTDGSYDSKKHNFEIAQKDPAIVYDIVYICRSLGLKTTVSEKIIRGVTYYRIFILSGCHLIPTKINRKKAENYISLQKNVLETRFDIKPIGRGRYYGFEVDGDNLVLLEDFTITHNCPNLQKALDVMMSNSESGAMRIGTIRVYGTGGTKGANWEAFSNCFYNPGKNDMLPMENIWDANSRHAVCGFFFPQIWDYEPFIEDGNSLLFASWKDDYDKKRGAEKEKDASEYNIYVGQRANSPNEAFTNTQENIFHSPELTNHINAIKYDKSNHFYEDGWYILDDGRVRFVTKQECIERAIFGSDRFHEYITDVPHNSKTDVHGCIREFYSPIPNDGSLYFISYDPYRVDKNKEEVSTKNSLASFQVWMRTNSKTPYMGKRLVASYCGRLDTMEAVDKLVLYACLRWNCKVLYEAGTGELVTNFKKWGYRDKLLKDPSSYINRSVDGPRITGYGIVIGDGDIKLEGMRMVRDFLYEIVGKTSDDTPIYRFNQIYDISFLLELDRFIFGRNADRLSSAIVAMFEFRKDSLLLEREANSKSKTNNTGRKVNRFLK</sequence>
<protein>
    <submittedName>
        <fullName evidence="4">Terminase</fullName>
    </submittedName>
</protein>
<dbReference type="Pfam" id="PF05204">
    <property type="entry name" value="Hom_end"/>
    <property type="match status" value="1"/>
</dbReference>
<dbReference type="PROSITE" id="PS50819">
    <property type="entry name" value="INTEIN_ENDONUCLEASE"/>
    <property type="match status" value="1"/>
</dbReference>
<dbReference type="InterPro" id="IPR036844">
    <property type="entry name" value="Hint_dom_sf"/>
</dbReference>
<name>A0AAE7RXE1_9CAUD</name>
<dbReference type="GO" id="GO:0030908">
    <property type="term" value="P:protein splicing"/>
    <property type="evidence" value="ECO:0007669"/>
    <property type="project" value="InterPro"/>
</dbReference>
<dbReference type="InterPro" id="IPR007869">
    <property type="entry name" value="Homing_endonuc_PI-Sce"/>
</dbReference>
<keyword evidence="2" id="KW-0651">Protein splicing</keyword>
<dbReference type="GO" id="GO:0004519">
    <property type="term" value="F:endonuclease activity"/>
    <property type="evidence" value="ECO:0007669"/>
    <property type="project" value="InterPro"/>
</dbReference>
<dbReference type="SUPFAM" id="SSF55608">
    <property type="entry name" value="Homing endonucleases"/>
    <property type="match status" value="2"/>
</dbReference>
<dbReference type="GeneID" id="75690948"/>
<gene>
    <name evidence="4" type="primary">gp_26617</name>
</gene>
<dbReference type="Proteomes" id="UP000827409">
    <property type="component" value="Segment"/>
</dbReference>
<dbReference type="InterPro" id="IPR004042">
    <property type="entry name" value="Intein_endonuc_central"/>
</dbReference>
<evidence type="ECO:0000259" key="3">
    <source>
        <dbReference type="PROSITE" id="PS50819"/>
    </source>
</evidence>
<feature type="domain" description="DOD-type homing endonuclease" evidence="3">
    <location>
        <begin position="466"/>
        <end position="598"/>
    </location>
</feature>
<keyword evidence="1" id="KW-0068">Autocatalytic cleavage</keyword>
<dbReference type="InterPro" id="IPR027434">
    <property type="entry name" value="Homing_endonucl"/>
</dbReference>
<dbReference type="EMBL" id="MZ130490">
    <property type="protein sequence ID" value="QWM90480.1"/>
    <property type="molecule type" value="Genomic_DNA"/>
</dbReference>
<dbReference type="Gene3D" id="3.10.28.10">
    <property type="entry name" value="Homing endonucleases"/>
    <property type="match status" value="1"/>
</dbReference>
<evidence type="ECO:0000313" key="5">
    <source>
        <dbReference type="Proteomes" id="UP000827409"/>
    </source>
</evidence>
<organism evidence="4 5">
    <name type="scientific">uncultured phage cr13_1</name>
    <dbReference type="NCBI Taxonomy" id="2986396"/>
    <lineage>
        <taxon>Viruses</taxon>
        <taxon>Duplodnaviria</taxon>
        <taxon>Heunggongvirae</taxon>
        <taxon>Uroviricota</taxon>
        <taxon>Caudoviricetes</taxon>
        <taxon>Crassvirales</taxon>
        <taxon>Crevaviridae</taxon>
        <taxon>Doltivirinae</taxon>
        <taxon>Kingevirus</taxon>
        <taxon>Kingevirus communis</taxon>
    </lineage>
</organism>
<keyword evidence="5" id="KW-1185">Reference proteome</keyword>
<proteinExistence type="predicted"/>
<evidence type="ECO:0000256" key="1">
    <source>
        <dbReference type="ARBA" id="ARBA00022813"/>
    </source>
</evidence>
<dbReference type="InterPro" id="IPR030934">
    <property type="entry name" value="Intein_C"/>
</dbReference>
<dbReference type="PROSITE" id="PS50818">
    <property type="entry name" value="INTEIN_C_TER"/>
    <property type="match status" value="1"/>
</dbReference>
<dbReference type="InterPro" id="IPR007868">
    <property type="entry name" value="Hom_end_hint"/>
</dbReference>
<reference evidence="4 5" key="1">
    <citation type="submission" date="2021-04" db="EMBL/GenBank/DDBJ databases">
        <authorList>
            <person name="Shkoporov A.N."/>
            <person name="Stockdale S.R."/>
            <person name="Guerin E."/>
            <person name="Ross R.P."/>
            <person name="Hill C."/>
        </authorList>
    </citation>
    <scope>NUCLEOTIDE SEQUENCE [LARGE SCALE GENOMIC DNA]</scope>
    <source>
        <strain evidence="5">cr13_1</strain>
    </source>
</reference>
<dbReference type="SUPFAM" id="SSF51294">
    <property type="entry name" value="Hedgehog/intein (Hint) domain"/>
    <property type="match status" value="1"/>
</dbReference>
<dbReference type="RefSeq" id="YP_010360052.1">
    <property type="nucleotide sequence ID" value="NC_062780.1"/>
</dbReference>
<dbReference type="Pfam" id="PF05203">
    <property type="entry name" value="Hom_end_hint"/>
    <property type="match status" value="1"/>
</dbReference>
<accession>A0AAE7RXE1</accession>
<dbReference type="KEGG" id="vg:75690948"/>